<dbReference type="PANTHER" id="PTHR24198">
    <property type="entry name" value="ANKYRIN REPEAT AND PROTEIN KINASE DOMAIN-CONTAINING PROTEIN"/>
    <property type="match status" value="1"/>
</dbReference>
<evidence type="ECO:0000313" key="6">
    <source>
        <dbReference type="Proteomes" id="UP000309076"/>
    </source>
</evidence>
<dbReference type="PROSITE" id="PS50297">
    <property type="entry name" value="ANK_REP_REGION"/>
    <property type="match status" value="4"/>
</dbReference>
<proteinExistence type="predicted"/>
<dbReference type="PROSITE" id="PS50088">
    <property type="entry name" value="ANK_REPEAT"/>
    <property type="match status" value="5"/>
</dbReference>
<name>A0AB74IXD2_AURPU</name>
<feature type="repeat" description="ANK" evidence="3">
    <location>
        <begin position="961"/>
        <end position="988"/>
    </location>
</feature>
<dbReference type="AlphaFoldDB" id="A0AB74IXD2"/>
<feature type="repeat" description="ANK" evidence="3">
    <location>
        <begin position="890"/>
        <end position="922"/>
    </location>
</feature>
<dbReference type="InterPro" id="IPR027417">
    <property type="entry name" value="P-loop_NTPase"/>
</dbReference>
<feature type="domain" description="Nephrocystin 3-like N-terminal" evidence="4">
    <location>
        <begin position="7"/>
        <end position="129"/>
    </location>
</feature>
<dbReference type="Proteomes" id="UP000309076">
    <property type="component" value="Unassembled WGS sequence"/>
</dbReference>
<evidence type="ECO:0000256" key="2">
    <source>
        <dbReference type="ARBA" id="ARBA00023043"/>
    </source>
</evidence>
<reference evidence="5 6" key="1">
    <citation type="submission" date="2018-10" db="EMBL/GenBank/DDBJ databases">
        <title>Fifty Aureobasidium pullulans genomes reveal a recombining polyextremotolerant generalist.</title>
        <authorList>
            <person name="Gostincar C."/>
            <person name="Turk M."/>
            <person name="Zajc J."/>
            <person name="Gunde-Cimerman N."/>
        </authorList>
    </citation>
    <scope>NUCLEOTIDE SEQUENCE [LARGE SCALE GENOMIC DNA]</scope>
    <source>
        <strain evidence="5 6">EXF-10796</strain>
    </source>
</reference>
<dbReference type="PANTHER" id="PTHR24198:SF165">
    <property type="entry name" value="ANKYRIN REPEAT-CONTAINING PROTEIN-RELATED"/>
    <property type="match status" value="1"/>
</dbReference>
<comment type="caution">
    <text evidence="5">The sequence shown here is derived from an EMBL/GenBank/DDBJ whole genome shotgun (WGS) entry which is preliminary data.</text>
</comment>
<feature type="repeat" description="ANK" evidence="3">
    <location>
        <begin position="989"/>
        <end position="1021"/>
    </location>
</feature>
<dbReference type="SMART" id="SM00248">
    <property type="entry name" value="ANK"/>
    <property type="match status" value="14"/>
</dbReference>
<evidence type="ECO:0000256" key="1">
    <source>
        <dbReference type="ARBA" id="ARBA00022737"/>
    </source>
</evidence>
<gene>
    <name evidence="5" type="ORF">D6D21_05057</name>
</gene>
<dbReference type="InterPro" id="IPR036770">
    <property type="entry name" value="Ankyrin_rpt-contain_sf"/>
</dbReference>
<evidence type="ECO:0000259" key="4">
    <source>
        <dbReference type="Pfam" id="PF24883"/>
    </source>
</evidence>
<dbReference type="Pfam" id="PF24883">
    <property type="entry name" value="NPHP3_N"/>
    <property type="match status" value="1"/>
</dbReference>
<dbReference type="InterPro" id="IPR002110">
    <property type="entry name" value="Ankyrin_rpt"/>
</dbReference>
<evidence type="ECO:0000256" key="3">
    <source>
        <dbReference type="PROSITE-ProRule" id="PRU00023"/>
    </source>
</evidence>
<evidence type="ECO:0000313" key="5">
    <source>
        <dbReference type="EMBL" id="THW44007.1"/>
    </source>
</evidence>
<dbReference type="PRINTS" id="PR01415">
    <property type="entry name" value="ANKYRIN"/>
</dbReference>
<accession>A0AB74IXD2</accession>
<feature type="repeat" description="ANK" evidence="3">
    <location>
        <begin position="459"/>
        <end position="491"/>
    </location>
</feature>
<sequence length="1062" mass="116303">MSTTTNAAPLAFFYCSKASAEIERTDPCQVLRAITKQLSHPNGQAAILQFCVDAYEKKRVEAERDGLDPSSLTMAECVDLVLELTSTTSATIIIDALDECDSSKRYQLLEALERIIKDSRNVVKILISSQRACDIDAKLSLFDQMTISATETQHDLTTFIDAQVARVVRSGRLIPGQVVSQVLQQHIAGVLKSGAHGSFRWVSLQIESLCDSEKVKHEDDLYTTLDSLPQDLMASYQLTYERISNMQPASHVTAVTTLSWLLFAQRLLSAQELLAAVSNTLRGTKSGVNISHIVNSCCNLVIYDKVSEVFRLAHPTVQDYLQTLHYYDPGNTNLRIANTCLRVFTKGLSSTKDPIIDYATVYWAVHQERASGADSETRDLLSAFLFEEDHFDNWLDSLDSLQISTRLGYLNGDLIIRLQAARSTPTSPTFAVASFGLVEALETNRRDDWTVEWDKLNDEGAPPLYLAARWGHLDTVEYMIDRGADVNISGGRYDTALQVAAYFGHTKIVSMLLDNGAVAFGSGNGPFPNVVHAAIAGNCPSIAKHILDQGFEFPDQSSYDACYSIAAFSGQVSTVQLLLDIFAGKYTPQTVHDPLQVALYGRKERKAKALPAGYGDINQQIGYFGNALQAAICGGKLSLVETLTDYRADLGLRGRYGYPLRVAAAFGHRDIVQWLLTEQNANPNVKDEELGDCLQAAAVNGHAEIVALLLQHGAKIEGSGGASRWQIKAASALGHLRIAQILFKNGAYIHQNEFLMAAILARQDDAVRFLIDKGAKVNFDSIQAKTSFTRVGFGEESNRVGSREEITHVSAFSALAALEPQENEEIEDNRETRWDPEIRRLPLPEIKELHDFDYDLFESGPLIAATLRRNLILVSLLLSAGARIDAGGENTFTALQAAAHYGYREIVDRLLDAGANPNRCCNVFGSALHAALDGSQFEIATLLLKRGARIHQHWYGFGSCLQIYSERGDLSVVRYLLDQGADINDRGGQNGTALQVAASTGRLEVVRFLVEHGAELNAPGGDLGTALQAAADTDHFEIAQYLSSQGARTTLSPALQIGVDCL</sequence>
<dbReference type="SUPFAM" id="SSF48403">
    <property type="entry name" value="Ankyrin repeat"/>
    <property type="match status" value="2"/>
</dbReference>
<keyword evidence="1" id="KW-0677">Repeat</keyword>
<organism evidence="5 6">
    <name type="scientific">Aureobasidium pullulans</name>
    <name type="common">Black yeast</name>
    <name type="synonym">Pullularia pullulans</name>
    <dbReference type="NCBI Taxonomy" id="5580"/>
    <lineage>
        <taxon>Eukaryota</taxon>
        <taxon>Fungi</taxon>
        <taxon>Dikarya</taxon>
        <taxon>Ascomycota</taxon>
        <taxon>Pezizomycotina</taxon>
        <taxon>Dothideomycetes</taxon>
        <taxon>Dothideomycetidae</taxon>
        <taxon>Dothideales</taxon>
        <taxon>Saccotheciaceae</taxon>
        <taxon>Aureobasidium</taxon>
    </lineage>
</organism>
<dbReference type="Pfam" id="PF12796">
    <property type="entry name" value="Ank_2"/>
    <property type="match status" value="4"/>
</dbReference>
<keyword evidence="2 3" id="KW-0040">ANK repeat</keyword>
<dbReference type="Gene3D" id="3.40.50.300">
    <property type="entry name" value="P-loop containing nucleotide triphosphate hydrolases"/>
    <property type="match status" value="1"/>
</dbReference>
<dbReference type="InterPro" id="IPR056884">
    <property type="entry name" value="NPHP3-like_N"/>
</dbReference>
<dbReference type="Gene3D" id="1.25.40.20">
    <property type="entry name" value="Ankyrin repeat-containing domain"/>
    <property type="match status" value="2"/>
</dbReference>
<feature type="repeat" description="ANK" evidence="3">
    <location>
        <begin position="492"/>
        <end position="517"/>
    </location>
</feature>
<dbReference type="EMBL" id="QZAM01000087">
    <property type="protein sequence ID" value="THW44007.1"/>
    <property type="molecule type" value="Genomic_DNA"/>
</dbReference>
<protein>
    <recommendedName>
        <fullName evidence="4">Nephrocystin 3-like N-terminal domain-containing protein</fullName>
    </recommendedName>
</protein>